<sequence length="168" mass="19131">MQDTESNSATSYNVLKENPLYLLSLIQKYVKLELIKNTSICGFIHSIDPIKYSIIILEYQNEKFQTTVVPGHAIINVFEMNKELNIQPPRKLKPACPVDDSVIVKKQKLMSWFKQNLLPVTESEDNIVFGNVVILPPYNISDICTDNPIVALQVKNVMKNMPENFSCT</sequence>
<dbReference type="GO" id="GO:0000245">
    <property type="term" value="P:spliceosomal complex assembly"/>
    <property type="evidence" value="ECO:0007669"/>
    <property type="project" value="InterPro"/>
</dbReference>
<dbReference type="Pfam" id="PF06372">
    <property type="entry name" value="Gemin6"/>
    <property type="match status" value="1"/>
</dbReference>
<proteinExistence type="predicted"/>
<evidence type="ECO:0000259" key="1">
    <source>
        <dbReference type="PROSITE" id="PS52001"/>
    </source>
</evidence>
<dbReference type="GO" id="GO:0032797">
    <property type="term" value="C:SMN complex"/>
    <property type="evidence" value="ECO:0007669"/>
    <property type="project" value="TreeGrafter"/>
</dbReference>
<keyword evidence="3" id="KW-1185">Reference proteome</keyword>
<accession>A0AAU9V705</accession>
<dbReference type="PANTHER" id="PTHR14710">
    <property type="entry name" value="GEM-ASSOCIATED PROTEIN 6"/>
    <property type="match status" value="1"/>
</dbReference>
<dbReference type="Gene3D" id="2.30.30.100">
    <property type="match status" value="1"/>
</dbReference>
<dbReference type="InterPro" id="IPR046857">
    <property type="entry name" value="Gemin6_Sm-like_dom"/>
</dbReference>
<feature type="domain" description="AD" evidence="1">
    <location>
        <begin position="73"/>
        <end position="166"/>
    </location>
</feature>
<dbReference type="GO" id="GO:0000387">
    <property type="term" value="P:spliceosomal snRNP assembly"/>
    <property type="evidence" value="ECO:0007669"/>
    <property type="project" value="TreeGrafter"/>
</dbReference>
<dbReference type="EMBL" id="CAKOGL010000029">
    <property type="protein sequence ID" value="CAH2106560.1"/>
    <property type="molecule type" value="Genomic_DNA"/>
</dbReference>
<dbReference type="PROSITE" id="PS52001">
    <property type="entry name" value="AD"/>
    <property type="match status" value="1"/>
</dbReference>
<gene>
    <name evidence="2" type="ORF">EEDITHA_LOCUS20679</name>
</gene>
<evidence type="ECO:0000313" key="3">
    <source>
        <dbReference type="Proteomes" id="UP001153954"/>
    </source>
</evidence>
<dbReference type="AlphaFoldDB" id="A0AAU9V705"/>
<evidence type="ECO:0000313" key="2">
    <source>
        <dbReference type="EMBL" id="CAH2106560.1"/>
    </source>
</evidence>
<organism evidence="2 3">
    <name type="scientific">Euphydryas editha</name>
    <name type="common">Edith's checkerspot</name>
    <dbReference type="NCBI Taxonomy" id="104508"/>
    <lineage>
        <taxon>Eukaryota</taxon>
        <taxon>Metazoa</taxon>
        <taxon>Ecdysozoa</taxon>
        <taxon>Arthropoda</taxon>
        <taxon>Hexapoda</taxon>
        <taxon>Insecta</taxon>
        <taxon>Pterygota</taxon>
        <taxon>Neoptera</taxon>
        <taxon>Endopterygota</taxon>
        <taxon>Lepidoptera</taxon>
        <taxon>Glossata</taxon>
        <taxon>Ditrysia</taxon>
        <taxon>Papilionoidea</taxon>
        <taxon>Nymphalidae</taxon>
        <taxon>Nymphalinae</taxon>
        <taxon>Euphydryas</taxon>
    </lineage>
</organism>
<dbReference type="InterPro" id="IPR009422">
    <property type="entry name" value="Gemin6"/>
</dbReference>
<dbReference type="PANTHER" id="PTHR14710:SF2">
    <property type="entry name" value="GEM-ASSOCIATED PROTEIN 6"/>
    <property type="match status" value="1"/>
</dbReference>
<name>A0AAU9V705_EUPED</name>
<protein>
    <recommendedName>
        <fullName evidence="1">AD domain-containing protein</fullName>
    </recommendedName>
</protein>
<dbReference type="Proteomes" id="UP001153954">
    <property type="component" value="Unassembled WGS sequence"/>
</dbReference>
<dbReference type="InterPro" id="IPR047574">
    <property type="entry name" value="AD"/>
</dbReference>
<dbReference type="GO" id="GO:0005634">
    <property type="term" value="C:nucleus"/>
    <property type="evidence" value="ECO:0007669"/>
    <property type="project" value="InterPro"/>
</dbReference>
<reference evidence="2" key="1">
    <citation type="submission" date="2022-03" db="EMBL/GenBank/DDBJ databases">
        <authorList>
            <person name="Tunstrom K."/>
        </authorList>
    </citation>
    <scope>NUCLEOTIDE SEQUENCE</scope>
</reference>
<comment type="caution">
    <text evidence="2">The sequence shown here is derived from an EMBL/GenBank/DDBJ whole genome shotgun (WGS) entry which is preliminary data.</text>
</comment>